<organism evidence="2 3">
    <name type="scientific">Rhodococcus wratislaviensis</name>
    <name type="common">Tsukamurella wratislaviensis</name>
    <dbReference type="NCBI Taxonomy" id="44752"/>
    <lineage>
        <taxon>Bacteria</taxon>
        <taxon>Bacillati</taxon>
        <taxon>Actinomycetota</taxon>
        <taxon>Actinomycetes</taxon>
        <taxon>Mycobacteriales</taxon>
        <taxon>Nocardiaceae</taxon>
        <taxon>Rhodococcus</taxon>
    </lineage>
</organism>
<proteinExistence type="predicted"/>
<dbReference type="Gene3D" id="1.10.150.130">
    <property type="match status" value="1"/>
</dbReference>
<protein>
    <recommendedName>
        <fullName evidence="4">Recombinase</fullName>
    </recommendedName>
</protein>
<dbReference type="InterPro" id="IPR010998">
    <property type="entry name" value="Integrase_recombinase_N"/>
</dbReference>
<evidence type="ECO:0008006" key="4">
    <source>
        <dbReference type="Google" id="ProtNLM"/>
    </source>
</evidence>
<evidence type="ECO:0000313" key="3">
    <source>
        <dbReference type="Proteomes" id="UP000287519"/>
    </source>
</evidence>
<evidence type="ECO:0000256" key="1">
    <source>
        <dbReference type="ARBA" id="ARBA00023125"/>
    </source>
</evidence>
<comment type="caution">
    <text evidence="2">The sequence shown here is derived from an EMBL/GenBank/DDBJ whole genome shotgun (WGS) entry which is preliminary data.</text>
</comment>
<sequence length="296" mass="32262">MLPAHPSVLAEFLADHPAADGTQRRRVTAINAVHVGAGLPAPGRAETIRQLLSTARADRLSRLGERVAQVVPRIPVTGWPVGLFGRRDALILTLAAAGLSFEQIARLRRTDVTAEDDALVVRVGEAWLRIPTEDVNSVDVHSNWIEVLGFLDRYPSTRLLAARLDANADLTAFADHARYDDRSLLIPIDRWGHTPFAATPLTGQSVAALVRAHLTGQAPVHRRPPARRPAVRAGAAQTVHIADIELDQDYYDRGIAARRNAHTHLADVTDILDGIEDDADKLLADLLVVLDNLDVE</sequence>
<name>A0A402CBA8_RHOWR</name>
<gene>
    <name evidence="2" type="ORF">Rhow_004568</name>
</gene>
<reference evidence="2 3" key="1">
    <citation type="submission" date="2018-11" db="EMBL/GenBank/DDBJ databases">
        <title>Microbial catabolism of amino acid.</title>
        <authorList>
            <person name="Hibi M."/>
            <person name="Ogawa J."/>
        </authorList>
    </citation>
    <scope>NUCLEOTIDE SEQUENCE [LARGE SCALE GENOMIC DNA]</scope>
    <source>
        <strain evidence="2 3">C31-06</strain>
    </source>
</reference>
<dbReference type="AlphaFoldDB" id="A0A402CBA8"/>
<dbReference type="Proteomes" id="UP000287519">
    <property type="component" value="Unassembled WGS sequence"/>
</dbReference>
<evidence type="ECO:0000313" key="2">
    <source>
        <dbReference type="EMBL" id="GCE40925.1"/>
    </source>
</evidence>
<keyword evidence="3" id="KW-1185">Reference proteome</keyword>
<dbReference type="EMBL" id="BHYM01000038">
    <property type="protein sequence ID" value="GCE40925.1"/>
    <property type="molecule type" value="Genomic_DNA"/>
</dbReference>
<dbReference type="SUPFAM" id="SSF47823">
    <property type="entry name" value="lambda integrase-like, N-terminal domain"/>
    <property type="match status" value="1"/>
</dbReference>
<accession>A0A402CBA8</accession>
<dbReference type="GO" id="GO:0003677">
    <property type="term" value="F:DNA binding"/>
    <property type="evidence" value="ECO:0007669"/>
    <property type="project" value="UniProtKB-KW"/>
</dbReference>
<keyword evidence="1" id="KW-0238">DNA-binding</keyword>